<evidence type="ECO:0000259" key="9">
    <source>
        <dbReference type="Pfam" id="PF01618"/>
    </source>
</evidence>
<reference evidence="12" key="1">
    <citation type="submission" date="2015-07" db="EMBL/GenBank/DDBJ databases">
        <title>Near-Complete Genome Sequence of the Cellulolytic Bacterium Bacteroides (Pseudobacteroides) cellulosolvens ATCC 35603.</title>
        <authorList>
            <person name="Dassa B."/>
            <person name="Utturkar S.M."/>
            <person name="Klingeman D.M."/>
            <person name="Hurt R.A."/>
            <person name="Keller M."/>
            <person name="Xu J."/>
            <person name="Reddy Y.H.K."/>
            <person name="Borovok I."/>
            <person name="Grinberg I.R."/>
            <person name="Lamed R."/>
            <person name="Zhivin O."/>
            <person name="Bayer E.A."/>
            <person name="Brown S.D."/>
        </authorList>
    </citation>
    <scope>NUCLEOTIDE SEQUENCE [LARGE SCALE GENOMIC DNA]</scope>
    <source>
        <strain evidence="12">DSM 2933</strain>
    </source>
</reference>
<dbReference type="EMBL" id="LGTC01000001">
    <property type="protein sequence ID" value="KNY28516.1"/>
    <property type="molecule type" value="Genomic_DNA"/>
</dbReference>
<dbReference type="GO" id="GO:0005886">
    <property type="term" value="C:plasma membrane"/>
    <property type="evidence" value="ECO:0007669"/>
    <property type="project" value="UniProtKB-SubCell"/>
</dbReference>
<feature type="transmembrane region" description="Helical" evidence="8">
    <location>
        <begin position="149"/>
        <end position="174"/>
    </location>
</feature>
<dbReference type="PATRIC" id="fig|398512.5.peg.3967"/>
<evidence type="ECO:0000256" key="6">
    <source>
        <dbReference type="ARBA" id="ARBA00023136"/>
    </source>
</evidence>
<evidence type="ECO:0000256" key="7">
    <source>
        <dbReference type="RuleBase" id="RU004057"/>
    </source>
</evidence>
<keyword evidence="7" id="KW-0813">Transport</keyword>
<dbReference type="Proteomes" id="UP000036923">
    <property type="component" value="Unassembled WGS sequence"/>
</dbReference>
<dbReference type="Pfam" id="PF01618">
    <property type="entry name" value="MotA_ExbB"/>
    <property type="match status" value="1"/>
</dbReference>
<keyword evidence="4" id="KW-0283">Flagellar rotation</keyword>
<evidence type="ECO:0000256" key="8">
    <source>
        <dbReference type="SAM" id="Phobius"/>
    </source>
</evidence>
<dbReference type="PANTHER" id="PTHR30433">
    <property type="entry name" value="CHEMOTAXIS PROTEIN MOTA"/>
    <property type="match status" value="1"/>
</dbReference>
<comment type="caution">
    <text evidence="11">The sequence shown here is derived from an EMBL/GenBank/DDBJ whole genome shotgun (WGS) entry which is preliminary data.</text>
</comment>
<keyword evidence="3 8" id="KW-0812">Transmembrane</keyword>
<feature type="domain" description="Motility protein A N-terminal" evidence="10">
    <location>
        <begin position="6"/>
        <end position="92"/>
    </location>
</feature>
<dbReference type="OrthoDB" id="9806929at2"/>
<proteinExistence type="inferred from homology"/>
<feature type="transmembrane region" description="Helical" evidence="8">
    <location>
        <begin position="186"/>
        <end position="208"/>
    </location>
</feature>
<feature type="transmembrane region" description="Helical" evidence="8">
    <location>
        <begin position="35"/>
        <end position="54"/>
    </location>
</feature>
<keyword evidence="6 8" id="KW-0472">Membrane</keyword>
<dbReference type="RefSeq" id="WP_036936822.1">
    <property type="nucleotide sequence ID" value="NZ_JQKC01000002.1"/>
</dbReference>
<keyword evidence="7" id="KW-0653">Protein transport</keyword>
<dbReference type="GO" id="GO:0071978">
    <property type="term" value="P:bacterial-type flagellum-dependent swarming motility"/>
    <property type="evidence" value="ECO:0007669"/>
    <property type="project" value="InterPro"/>
</dbReference>
<accession>A0A0L6JRP8</accession>
<feature type="domain" description="MotA/TolQ/ExbB proton channel" evidence="9">
    <location>
        <begin position="109"/>
        <end position="221"/>
    </location>
</feature>
<evidence type="ECO:0000313" key="11">
    <source>
        <dbReference type="EMBL" id="KNY28516.1"/>
    </source>
</evidence>
<comment type="subcellular location">
    <subcellularLocation>
        <location evidence="1">Cell membrane</location>
        <topology evidence="1">Multi-pass membrane protein</topology>
    </subcellularLocation>
    <subcellularLocation>
        <location evidence="7">Membrane</location>
        <topology evidence="7">Multi-pass membrane protein</topology>
    </subcellularLocation>
</comment>
<dbReference type="eggNOG" id="COG1291">
    <property type="taxonomic scope" value="Bacteria"/>
</dbReference>
<dbReference type="AlphaFoldDB" id="A0A0L6JRP8"/>
<dbReference type="InterPro" id="IPR046786">
    <property type="entry name" value="MotA_N"/>
</dbReference>
<evidence type="ECO:0000256" key="2">
    <source>
        <dbReference type="ARBA" id="ARBA00022475"/>
    </source>
</evidence>
<dbReference type="Pfam" id="PF20560">
    <property type="entry name" value="MotA_N"/>
    <property type="match status" value="1"/>
</dbReference>
<dbReference type="GO" id="GO:0015031">
    <property type="term" value="P:protein transport"/>
    <property type="evidence" value="ECO:0007669"/>
    <property type="project" value="UniProtKB-KW"/>
</dbReference>
<evidence type="ECO:0000256" key="4">
    <source>
        <dbReference type="ARBA" id="ARBA00022779"/>
    </source>
</evidence>
<name>A0A0L6JRP8_9FIRM</name>
<dbReference type="InterPro" id="IPR047055">
    <property type="entry name" value="MotA-like"/>
</dbReference>
<evidence type="ECO:0000259" key="10">
    <source>
        <dbReference type="Pfam" id="PF20560"/>
    </source>
</evidence>
<sequence>MDIGAIIALAIGFASVLLGYVMEGGTVGALLQKTSAIIVIGGTIGATALTFPLSELKKLFYGFKLIIIEHNYNEVDVILEIAELSEKARKNGLLSLEQYAQGSDGKSVNSLLKKGLALVVDGVEGDVIKDILKRESDLKFRIYESNIKILEAAGGFSPTMGVLGTVMGMVFILGNMGSDTKELAHSIAVAFIATMYGVGLANLVYLPLAGRVRSKAEREVSVNELIIEGLLSIQAGENPRIIKEKLNLQLLEQLNKGKF</sequence>
<evidence type="ECO:0000256" key="1">
    <source>
        <dbReference type="ARBA" id="ARBA00004651"/>
    </source>
</evidence>
<dbReference type="PANTHER" id="PTHR30433:SF3">
    <property type="entry name" value="MOTILITY PROTEIN A"/>
    <property type="match status" value="1"/>
</dbReference>
<evidence type="ECO:0000313" key="12">
    <source>
        <dbReference type="Proteomes" id="UP000036923"/>
    </source>
</evidence>
<keyword evidence="12" id="KW-1185">Reference proteome</keyword>
<evidence type="ECO:0000256" key="3">
    <source>
        <dbReference type="ARBA" id="ARBA00022692"/>
    </source>
</evidence>
<organism evidence="11 12">
    <name type="scientific">Pseudobacteroides cellulosolvens ATCC 35603 = DSM 2933</name>
    <dbReference type="NCBI Taxonomy" id="398512"/>
    <lineage>
        <taxon>Bacteria</taxon>
        <taxon>Bacillati</taxon>
        <taxon>Bacillota</taxon>
        <taxon>Clostridia</taxon>
        <taxon>Eubacteriales</taxon>
        <taxon>Oscillospiraceae</taxon>
        <taxon>Pseudobacteroides</taxon>
    </lineage>
</organism>
<dbReference type="InterPro" id="IPR002898">
    <property type="entry name" value="MotA_ExbB_proton_chnl"/>
</dbReference>
<dbReference type="STRING" id="398512.Bccel_3790"/>
<evidence type="ECO:0000256" key="5">
    <source>
        <dbReference type="ARBA" id="ARBA00022989"/>
    </source>
</evidence>
<keyword evidence="2" id="KW-1003">Cell membrane</keyword>
<comment type="similarity">
    <text evidence="7">Belongs to the exbB/tolQ family.</text>
</comment>
<dbReference type="GO" id="GO:0006935">
    <property type="term" value="P:chemotaxis"/>
    <property type="evidence" value="ECO:0007669"/>
    <property type="project" value="InterPro"/>
</dbReference>
<protein>
    <submittedName>
        <fullName evidence="11">MotA/TolQ/ExbB proton channel</fullName>
    </submittedName>
</protein>
<keyword evidence="5 8" id="KW-1133">Transmembrane helix</keyword>
<gene>
    <name evidence="11" type="ORF">Bccel_3790</name>
</gene>